<comment type="caution">
    <text evidence="2">The sequence shown here is derived from an EMBL/GenBank/DDBJ whole genome shotgun (WGS) entry which is preliminary data.</text>
</comment>
<feature type="compositionally biased region" description="Basic residues" evidence="1">
    <location>
        <begin position="731"/>
        <end position="740"/>
    </location>
</feature>
<evidence type="ECO:0000256" key="1">
    <source>
        <dbReference type="SAM" id="MobiDB-lite"/>
    </source>
</evidence>
<sequence length="805" mass="88963">MSKRVRKAIVGGYEGSSDDSELESVVVEPSIKKVKSTPLTLPGRWSSGSERRFLLPSTGPPPFSRSPSLSSQVDSFRTTSAQAGSLHRVAPVPAPTAAEALESGATQHSILLEGDTLDHERGSPSTLTTSQHLDDAKGRKPVLKVRTVDGPLAQLEKPRSTIAMERQLNEALMKIEECQQTWDQKHQQTQDKLTELLQVVQLLTPTNISPSRGLNSGSVSPVAQMNPDTLAVSGVVSPWRYSHLSNPPPPPGFLVLVTRACDSKIQRTERDTMVENSIKRIKWVKDVGPYFEDENGEPDTLPEYFVDPETKRALPCPYWPKALNKQIDWIPTWLEWCKGTISNDSSEISLALRSLTDEEWVCYLHFGPFRTGQQTWRNSKKTEEELQAMRVYQIMYRKAEYKSFLRTKYIQSIPALRGPQLEFLCHRGYMSDEAEENGVIVVKRPSHRSSLINNLFDAIWASETRKRLKARPGSTFKPRQIQFVDTPVPQLEQNNDKKKVFLIPSWALAKGWKDQNSIQFSKATHLINTGLKSKPDISAFLAQNPMFGNTELSGGSVKIERASQPTDGGDTEDFRSEGNEQSQGEGGEYDGAYGIRAQSHDLFDPPASVAHPLDLSTADTEALVVPHHRNTIGIPIDPQLLDAVDQDHSNVTTTMLQADAAVPSFELPVHPTAPILAKEISDLGANPPVSSAHAGDLHPSSASSMPPPPLLQPVVEADRHPPTYKSEEKRKVPRHSVRATKKADRKSSIGVAAIENSDSNTSSEVVDRTELYAEETHVSDSQAPVKRGRGRPKGSKNKLKATMKG</sequence>
<organism evidence="2 3">
    <name type="scientific">Rhizoctonia solani AG-3 Rhs1AP</name>
    <dbReference type="NCBI Taxonomy" id="1086054"/>
    <lineage>
        <taxon>Eukaryota</taxon>
        <taxon>Fungi</taxon>
        <taxon>Dikarya</taxon>
        <taxon>Basidiomycota</taxon>
        <taxon>Agaricomycotina</taxon>
        <taxon>Agaricomycetes</taxon>
        <taxon>Cantharellales</taxon>
        <taxon>Ceratobasidiaceae</taxon>
        <taxon>Rhizoctonia</taxon>
    </lineage>
</organism>
<proteinExistence type="predicted"/>
<gene>
    <name evidence="2" type="ORF">RSOL_352520</name>
</gene>
<dbReference type="Proteomes" id="UP000030108">
    <property type="component" value="Unassembled WGS sequence"/>
</dbReference>
<feature type="region of interest" description="Disordered" evidence="1">
    <location>
        <begin position="116"/>
        <end position="139"/>
    </location>
</feature>
<evidence type="ECO:0000313" key="2">
    <source>
        <dbReference type="EMBL" id="EUC60581.1"/>
    </source>
</evidence>
<dbReference type="EMBL" id="JATN01000319">
    <property type="protein sequence ID" value="EUC60581.1"/>
    <property type="molecule type" value="Genomic_DNA"/>
</dbReference>
<feature type="region of interest" description="Disordered" evidence="1">
    <location>
        <begin position="686"/>
        <end position="805"/>
    </location>
</feature>
<reference evidence="3" key="1">
    <citation type="journal article" date="2014" name="Genome Announc.">
        <title>Draft genome sequence of the plant-pathogenic soil fungus Rhizoctonia solani anastomosis group 3 strain Rhs1AP.</title>
        <authorList>
            <person name="Cubeta M.A."/>
            <person name="Thomas E."/>
            <person name="Dean R.A."/>
            <person name="Jabaji S."/>
            <person name="Neate S.M."/>
            <person name="Tavantzis S."/>
            <person name="Toda T."/>
            <person name="Vilgalys R."/>
            <person name="Bharathan N."/>
            <person name="Fedorova-Abrams N."/>
            <person name="Pakala S.B."/>
            <person name="Pakala S.M."/>
            <person name="Zafar N."/>
            <person name="Joardar V."/>
            <person name="Losada L."/>
            <person name="Nierman W.C."/>
        </authorList>
    </citation>
    <scope>NUCLEOTIDE SEQUENCE [LARGE SCALE GENOMIC DNA]</scope>
    <source>
        <strain evidence="3">AG-3</strain>
    </source>
</reference>
<feature type="compositionally biased region" description="Basic and acidic residues" evidence="1">
    <location>
        <begin position="765"/>
        <end position="778"/>
    </location>
</feature>
<protein>
    <submittedName>
        <fullName evidence="2">Uncharacterized protein</fullName>
    </submittedName>
</protein>
<evidence type="ECO:0000313" key="3">
    <source>
        <dbReference type="Proteomes" id="UP000030108"/>
    </source>
</evidence>
<feature type="non-terminal residue" evidence="2">
    <location>
        <position position="805"/>
    </location>
</feature>
<feature type="region of interest" description="Disordered" evidence="1">
    <location>
        <begin position="36"/>
        <end position="74"/>
    </location>
</feature>
<dbReference type="AlphaFoldDB" id="X8JBC7"/>
<accession>X8JBC7</accession>
<feature type="compositionally biased region" description="Basic residues" evidence="1">
    <location>
        <begin position="786"/>
        <end position="805"/>
    </location>
</feature>
<name>X8JBC7_9AGAM</name>
<feature type="compositionally biased region" description="Basic and acidic residues" evidence="1">
    <location>
        <begin position="716"/>
        <end position="730"/>
    </location>
</feature>
<feature type="region of interest" description="Disordered" evidence="1">
    <location>
        <begin position="1"/>
        <end position="24"/>
    </location>
</feature>
<feature type="region of interest" description="Disordered" evidence="1">
    <location>
        <begin position="551"/>
        <end position="592"/>
    </location>
</feature>